<dbReference type="RefSeq" id="WP_189006814.1">
    <property type="nucleotide sequence ID" value="NZ_BMPP01000006.1"/>
</dbReference>
<evidence type="ECO:0000313" key="3">
    <source>
        <dbReference type="Proteomes" id="UP000647587"/>
    </source>
</evidence>
<dbReference type="EMBL" id="BMPP01000006">
    <property type="protein sequence ID" value="GGK24292.1"/>
    <property type="molecule type" value="Genomic_DNA"/>
</dbReference>
<comment type="caution">
    <text evidence="2">The sequence shown here is derived from an EMBL/GenBank/DDBJ whole genome shotgun (WGS) entry which is preliminary data.</text>
</comment>
<dbReference type="Proteomes" id="UP000647587">
    <property type="component" value="Unassembled WGS sequence"/>
</dbReference>
<keyword evidence="1" id="KW-0812">Transmembrane</keyword>
<keyword evidence="3" id="KW-1185">Reference proteome</keyword>
<proteinExistence type="predicted"/>
<evidence type="ECO:0000313" key="2">
    <source>
        <dbReference type="EMBL" id="GGK24292.1"/>
    </source>
</evidence>
<name>A0ABQ2EWH6_9DEIO</name>
<keyword evidence="1" id="KW-0472">Membrane</keyword>
<feature type="transmembrane region" description="Helical" evidence="1">
    <location>
        <begin position="81"/>
        <end position="99"/>
    </location>
</feature>
<reference evidence="3" key="1">
    <citation type="journal article" date="2019" name="Int. J. Syst. Evol. Microbiol.">
        <title>The Global Catalogue of Microorganisms (GCM) 10K type strain sequencing project: providing services to taxonomists for standard genome sequencing and annotation.</title>
        <authorList>
            <consortium name="The Broad Institute Genomics Platform"/>
            <consortium name="The Broad Institute Genome Sequencing Center for Infectious Disease"/>
            <person name="Wu L."/>
            <person name="Ma J."/>
        </authorList>
    </citation>
    <scope>NUCLEOTIDE SEQUENCE [LARGE SCALE GENOMIC DNA]</scope>
    <source>
        <strain evidence="3">JCM 30331</strain>
    </source>
</reference>
<organism evidence="2 3">
    <name type="scientific">Deinococcus malanensis</name>
    <dbReference type="NCBI Taxonomy" id="1706855"/>
    <lineage>
        <taxon>Bacteria</taxon>
        <taxon>Thermotogati</taxon>
        <taxon>Deinococcota</taxon>
        <taxon>Deinococci</taxon>
        <taxon>Deinococcales</taxon>
        <taxon>Deinococcaceae</taxon>
        <taxon>Deinococcus</taxon>
    </lineage>
</organism>
<feature type="transmembrane region" description="Helical" evidence="1">
    <location>
        <begin position="21"/>
        <end position="44"/>
    </location>
</feature>
<protein>
    <submittedName>
        <fullName evidence="2">Uncharacterized protein</fullName>
    </submittedName>
</protein>
<evidence type="ECO:0000256" key="1">
    <source>
        <dbReference type="SAM" id="Phobius"/>
    </source>
</evidence>
<gene>
    <name evidence="2" type="ORF">GCM10008955_17280</name>
</gene>
<feature type="transmembrane region" description="Helical" evidence="1">
    <location>
        <begin position="50"/>
        <end position="69"/>
    </location>
</feature>
<sequence>MTLPPSSSAAVSRFGAGALQSFMLGWAAGAALTVVVRVLGGALLSGPCEGYTLLALLPPLLLGPGGLGFTATQWRRPRRAALGLGLVTASLLPALFVGVQDIGRLRGNGCAGGYIVFTAQEAGRPAEPAPARKSISTLSLVAGTTRNLTGRMGGYRVQDYPKPFVLSARSSSPGVRVTLPQTTVRAGGTFPVVIRAAPGTGANTYSVILTARSTQGEREVTAAGTLDISLRRATP</sequence>
<keyword evidence="1" id="KW-1133">Transmembrane helix</keyword>
<accession>A0ABQ2EWH6</accession>